<dbReference type="Gene3D" id="1.10.10.10">
    <property type="entry name" value="Winged helix-like DNA-binding domain superfamily/Winged helix DNA-binding domain"/>
    <property type="match status" value="1"/>
</dbReference>
<dbReference type="GO" id="GO:0003700">
    <property type="term" value="F:DNA-binding transcription factor activity"/>
    <property type="evidence" value="ECO:0007669"/>
    <property type="project" value="InterPro"/>
</dbReference>
<reference evidence="5" key="1">
    <citation type="submission" date="2019-12" db="EMBL/GenBank/DDBJ databases">
        <title>Actinomadura physcomitrii sp. nov., a novel actinomycete isolated from moss [Physcomitrium sphaericum (Ludw) Fuernr].</title>
        <authorList>
            <person name="Zhuang X."/>
        </authorList>
    </citation>
    <scope>NUCLEOTIDE SEQUENCE [LARGE SCALE GENOMIC DNA]</scope>
    <source>
        <strain evidence="5">LD22</strain>
    </source>
</reference>
<dbReference type="PANTHER" id="PTHR43537">
    <property type="entry name" value="TRANSCRIPTIONAL REGULATOR, GNTR FAMILY"/>
    <property type="match status" value="1"/>
</dbReference>
<dbReference type="SUPFAM" id="SSF46785">
    <property type="entry name" value="Winged helix' DNA-binding domain"/>
    <property type="match status" value="1"/>
</dbReference>
<proteinExistence type="predicted"/>
<sequence>MTSLGSTGARPNGLHAQLVDALGTRIAHGDLPVGEVISPEQIGAEYEVSRPVVREALRTLEVLGMVRARHKVGTTVQPQARWALLNPQVIAWRADGPDADVQLKELMALREAVEPAAAKIAARHGGADLTGDLHEHLAGMRDAYEQRNRVAFVAADTRFHHTMLEGAANAVFSQLVQTLIATLHARYSDRRQLFTSDTAASLDRHESVIQAIAATDPEAAEAAALSLVRATRVEVLDEDPALER</sequence>
<organism evidence="5 6">
    <name type="scientific">Actinomadura physcomitrii</name>
    <dbReference type="NCBI Taxonomy" id="2650748"/>
    <lineage>
        <taxon>Bacteria</taxon>
        <taxon>Bacillati</taxon>
        <taxon>Actinomycetota</taxon>
        <taxon>Actinomycetes</taxon>
        <taxon>Streptosporangiales</taxon>
        <taxon>Thermomonosporaceae</taxon>
        <taxon>Actinomadura</taxon>
    </lineage>
</organism>
<dbReference type="Pfam" id="PF00392">
    <property type="entry name" value="GntR"/>
    <property type="match status" value="1"/>
</dbReference>
<dbReference type="Gene3D" id="1.20.120.530">
    <property type="entry name" value="GntR ligand-binding domain-like"/>
    <property type="match status" value="1"/>
</dbReference>
<dbReference type="SUPFAM" id="SSF48008">
    <property type="entry name" value="GntR ligand-binding domain-like"/>
    <property type="match status" value="1"/>
</dbReference>
<evidence type="ECO:0000313" key="6">
    <source>
        <dbReference type="Proteomes" id="UP000462055"/>
    </source>
</evidence>
<dbReference type="InterPro" id="IPR011711">
    <property type="entry name" value="GntR_C"/>
</dbReference>
<dbReference type="SMART" id="SM00895">
    <property type="entry name" value="FCD"/>
    <property type="match status" value="1"/>
</dbReference>
<evidence type="ECO:0000313" key="5">
    <source>
        <dbReference type="EMBL" id="MWA02685.1"/>
    </source>
</evidence>
<keyword evidence="6" id="KW-1185">Reference proteome</keyword>
<gene>
    <name evidence="5" type="ORF">F8568_020360</name>
</gene>
<protein>
    <submittedName>
        <fullName evidence="5">FCD domain-containing protein</fullName>
    </submittedName>
</protein>
<dbReference type="SMART" id="SM00345">
    <property type="entry name" value="HTH_GNTR"/>
    <property type="match status" value="1"/>
</dbReference>
<dbReference type="AlphaFoldDB" id="A0A6I4MDS7"/>
<dbReference type="InterPro" id="IPR000524">
    <property type="entry name" value="Tscrpt_reg_HTH_GntR"/>
</dbReference>
<keyword evidence="1" id="KW-0805">Transcription regulation</keyword>
<evidence type="ECO:0000259" key="4">
    <source>
        <dbReference type="PROSITE" id="PS50949"/>
    </source>
</evidence>
<dbReference type="EMBL" id="WBMS02000015">
    <property type="protein sequence ID" value="MWA02685.1"/>
    <property type="molecule type" value="Genomic_DNA"/>
</dbReference>
<dbReference type="PROSITE" id="PS50949">
    <property type="entry name" value="HTH_GNTR"/>
    <property type="match status" value="1"/>
</dbReference>
<keyword evidence="2" id="KW-0238">DNA-binding</keyword>
<dbReference type="InterPro" id="IPR036388">
    <property type="entry name" value="WH-like_DNA-bd_sf"/>
</dbReference>
<name>A0A6I4MDS7_9ACTN</name>
<accession>A0A6I4MDS7</accession>
<dbReference type="GO" id="GO:0003677">
    <property type="term" value="F:DNA binding"/>
    <property type="evidence" value="ECO:0007669"/>
    <property type="project" value="UniProtKB-KW"/>
</dbReference>
<dbReference type="CDD" id="cd07377">
    <property type="entry name" value="WHTH_GntR"/>
    <property type="match status" value="1"/>
</dbReference>
<feature type="domain" description="HTH gntR-type" evidence="4">
    <location>
        <begin position="12"/>
        <end position="79"/>
    </location>
</feature>
<evidence type="ECO:0000256" key="1">
    <source>
        <dbReference type="ARBA" id="ARBA00023015"/>
    </source>
</evidence>
<evidence type="ECO:0000256" key="2">
    <source>
        <dbReference type="ARBA" id="ARBA00023125"/>
    </source>
</evidence>
<keyword evidence="3" id="KW-0804">Transcription</keyword>
<dbReference type="RefSeq" id="WP_151595158.1">
    <property type="nucleotide sequence ID" value="NZ_WBMS02000015.1"/>
</dbReference>
<dbReference type="InterPro" id="IPR008920">
    <property type="entry name" value="TF_FadR/GntR_C"/>
</dbReference>
<comment type="caution">
    <text evidence="5">The sequence shown here is derived from an EMBL/GenBank/DDBJ whole genome shotgun (WGS) entry which is preliminary data.</text>
</comment>
<dbReference type="InterPro" id="IPR036390">
    <property type="entry name" value="WH_DNA-bd_sf"/>
</dbReference>
<evidence type="ECO:0000256" key="3">
    <source>
        <dbReference type="ARBA" id="ARBA00023163"/>
    </source>
</evidence>
<dbReference type="Proteomes" id="UP000462055">
    <property type="component" value="Unassembled WGS sequence"/>
</dbReference>
<dbReference type="PANTHER" id="PTHR43537:SF44">
    <property type="entry name" value="GNTR FAMILY REGULATORY PROTEIN"/>
    <property type="match status" value="1"/>
</dbReference>
<dbReference type="Pfam" id="PF07729">
    <property type="entry name" value="FCD"/>
    <property type="match status" value="1"/>
</dbReference>